<proteinExistence type="inferred from homology"/>
<sequence length="727" mass="78907">MHGDSVPDKEERKKTRRQRVSKALVAQEPGRKAGAQEAHVNEVSESEQQVADSLAHLDKNKSAGIDSVTAVRVAADDRETQRRVAEEAARLERMRRLQEESVLSSRANAAVEMRWGELLEQGMPRELHAEVEAQRDACAAIVASKDALIAEFQAQLRAKDEEYVKALKAQAVDVTELLRRMRAEFASLRQAYALELEAIEAAFLRERSAQLSANKAEVDALFDKRREGELAYMEARARRQAQYQAEVEELLTRDGEEYIKLKVKLETDIQTLEQQLEEMRATYQLNTEKLEYNYRVLTERDMENSATLAHQKRKLTKLKDALSALAARHAETEARDRRRNEELTEEYRRVTRHYRDLQAKFRHFEASDNARYDAVWSLHQQEALALVDRVLKADEVIQRQQLGWDWRPPQMDLLLAPDAPTTVAAAAAAAAAASASPSRSSRDGSSAESAPAAAGAPGGATAAAGRAISGARVRAVLALLAAEANFLVDAGPLRDALASITATGGAAAAVRADAAEAALRALGVRGEGDLAALMAYFFPSSGGAGGGGGGVDDDSVEEPDEPPPDADFAALGLDPEAEPEALKLLITIIQPDDVIAAISAFVADQREARAMEAQRRIAAAAAAAGARARARERAVRRREQEYWQRVASVLGGGGEFAWRALEAALARYNGVLAERAARIAALGALRGENAQLRALLRGYLGGAVNEDLIVPPADTMPALAGRGAQAF</sequence>
<evidence type="ECO:0000313" key="8">
    <source>
        <dbReference type="Proteomes" id="UP000664859"/>
    </source>
</evidence>
<dbReference type="Pfam" id="PF14772">
    <property type="entry name" value="NYD-SP28"/>
    <property type="match status" value="1"/>
</dbReference>
<dbReference type="GO" id="GO:0070286">
    <property type="term" value="P:axonemal dynein complex assembly"/>
    <property type="evidence" value="ECO:0007669"/>
    <property type="project" value="InterPro"/>
</dbReference>
<keyword evidence="2 3" id="KW-0175">Coiled coil</keyword>
<comment type="similarity">
    <text evidence="1">Belongs to the DRC1 family.</text>
</comment>
<evidence type="ECO:0000256" key="3">
    <source>
        <dbReference type="SAM" id="Coils"/>
    </source>
</evidence>
<reference evidence="7" key="1">
    <citation type="submission" date="2021-02" db="EMBL/GenBank/DDBJ databases">
        <title>First Annotated Genome of the Yellow-green Alga Tribonema minus.</title>
        <authorList>
            <person name="Mahan K.M."/>
        </authorList>
    </citation>
    <scope>NUCLEOTIDE SEQUENCE</scope>
    <source>
        <strain evidence="7">UTEX B ZZ1240</strain>
    </source>
</reference>
<accession>A0A835Z4S9</accession>
<evidence type="ECO:0000313" key="7">
    <source>
        <dbReference type="EMBL" id="KAG5186134.1"/>
    </source>
</evidence>
<dbReference type="GO" id="GO:0060285">
    <property type="term" value="P:cilium-dependent cell motility"/>
    <property type="evidence" value="ECO:0007669"/>
    <property type="project" value="TreeGrafter"/>
</dbReference>
<feature type="compositionally biased region" description="Acidic residues" evidence="4">
    <location>
        <begin position="551"/>
        <end position="564"/>
    </location>
</feature>
<dbReference type="AlphaFoldDB" id="A0A835Z4S9"/>
<dbReference type="GO" id="GO:0005858">
    <property type="term" value="C:axonemal dynein complex"/>
    <property type="evidence" value="ECO:0007669"/>
    <property type="project" value="InterPro"/>
</dbReference>
<feature type="region of interest" description="Disordered" evidence="4">
    <location>
        <begin position="545"/>
        <end position="564"/>
    </location>
</feature>
<dbReference type="Proteomes" id="UP000664859">
    <property type="component" value="Unassembled WGS sequence"/>
</dbReference>
<evidence type="ECO:0000259" key="6">
    <source>
        <dbReference type="Pfam" id="PF14775"/>
    </source>
</evidence>
<organism evidence="7 8">
    <name type="scientific">Tribonema minus</name>
    <dbReference type="NCBI Taxonomy" id="303371"/>
    <lineage>
        <taxon>Eukaryota</taxon>
        <taxon>Sar</taxon>
        <taxon>Stramenopiles</taxon>
        <taxon>Ochrophyta</taxon>
        <taxon>PX clade</taxon>
        <taxon>Xanthophyceae</taxon>
        <taxon>Tribonematales</taxon>
        <taxon>Tribonemataceae</taxon>
        <taxon>Tribonema</taxon>
    </lineage>
</organism>
<evidence type="ECO:0000256" key="1">
    <source>
        <dbReference type="ARBA" id="ARBA00009688"/>
    </source>
</evidence>
<feature type="domain" description="Dynein regulatory complex protein 1/2 N-terminal" evidence="5">
    <location>
        <begin position="73"/>
        <end position="174"/>
    </location>
</feature>
<feature type="region of interest" description="Disordered" evidence="4">
    <location>
        <begin position="434"/>
        <end position="458"/>
    </location>
</feature>
<feature type="region of interest" description="Disordered" evidence="4">
    <location>
        <begin position="1"/>
        <end position="51"/>
    </location>
</feature>
<dbReference type="EMBL" id="JAFCMP010000113">
    <property type="protein sequence ID" value="KAG5186134.1"/>
    <property type="molecule type" value="Genomic_DNA"/>
</dbReference>
<comment type="caution">
    <text evidence="7">The sequence shown here is derived from an EMBL/GenBank/DDBJ whole genome shotgun (WGS) entry which is preliminary data.</text>
</comment>
<gene>
    <name evidence="7" type="ORF">JKP88DRAFT_257340</name>
</gene>
<dbReference type="InterPro" id="IPR029440">
    <property type="entry name" value="DRC1_C"/>
</dbReference>
<protein>
    <submittedName>
        <fullName evidence="7">Sperm tail-domain-containing protein</fullName>
    </submittedName>
</protein>
<dbReference type="GO" id="GO:0003352">
    <property type="term" value="P:regulation of cilium movement"/>
    <property type="evidence" value="ECO:0007669"/>
    <property type="project" value="TreeGrafter"/>
</dbReference>
<dbReference type="Pfam" id="PF14775">
    <property type="entry name" value="NYD-SP28_assoc"/>
    <property type="match status" value="1"/>
</dbReference>
<evidence type="ECO:0000259" key="5">
    <source>
        <dbReference type="Pfam" id="PF14772"/>
    </source>
</evidence>
<evidence type="ECO:0000256" key="2">
    <source>
        <dbReference type="ARBA" id="ARBA00023054"/>
    </source>
</evidence>
<feature type="coiled-coil region" evidence="3">
    <location>
        <begin position="255"/>
        <end position="360"/>
    </location>
</feature>
<evidence type="ECO:0000256" key="4">
    <source>
        <dbReference type="SAM" id="MobiDB-lite"/>
    </source>
</evidence>
<dbReference type="PANTHER" id="PTHR21625">
    <property type="entry name" value="NYD-SP28 PROTEIN"/>
    <property type="match status" value="1"/>
</dbReference>
<dbReference type="InterPro" id="IPR039750">
    <property type="entry name" value="DRC1/DRC2"/>
</dbReference>
<name>A0A835Z4S9_9STRA</name>
<dbReference type="InterPro" id="IPR039505">
    <property type="entry name" value="DRC1/2_N"/>
</dbReference>
<feature type="compositionally biased region" description="Basic and acidic residues" evidence="4">
    <location>
        <begin position="1"/>
        <end position="13"/>
    </location>
</feature>
<feature type="domain" description="Dynein regulatory complex protein 1 C-terminal" evidence="6">
    <location>
        <begin position="641"/>
        <end position="700"/>
    </location>
</feature>
<dbReference type="PANTHER" id="PTHR21625:SF1">
    <property type="entry name" value="DYNEIN REGULATORY COMPLEX PROTEIN 1"/>
    <property type="match status" value="1"/>
</dbReference>
<dbReference type="OrthoDB" id="10260459at2759"/>
<keyword evidence="8" id="KW-1185">Reference proteome</keyword>